<accession>A0A0R3L7N3</accession>
<dbReference type="OrthoDB" id="7338723at2"/>
<keyword evidence="2" id="KW-1185">Reference proteome</keyword>
<name>A0A0R3L7N3_9BRAD</name>
<evidence type="ECO:0000313" key="2">
    <source>
        <dbReference type="Proteomes" id="UP000050863"/>
    </source>
</evidence>
<comment type="caution">
    <text evidence="1">The sequence shown here is derived from an EMBL/GenBank/DDBJ whole genome shotgun (WGS) entry which is preliminary data.</text>
</comment>
<protein>
    <submittedName>
        <fullName evidence="1">Uncharacterized protein</fullName>
    </submittedName>
</protein>
<proteinExistence type="predicted"/>
<dbReference type="AlphaFoldDB" id="A0A0R3L7N3"/>
<dbReference type="Proteomes" id="UP000050863">
    <property type="component" value="Unassembled WGS sequence"/>
</dbReference>
<gene>
    <name evidence="1" type="ORF">CQ12_32725</name>
</gene>
<organism evidence="1 2">
    <name type="scientific">Bradyrhizobium jicamae</name>
    <dbReference type="NCBI Taxonomy" id="280332"/>
    <lineage>
        <taxon>Bacteria</taxon>
        <taxon>Pseudomonadati</taxon>
        <taxon>Pseudomonadota</taxon>
        <taxon>Alphaproteobacteria</taxon>
        <taxon>Hyphomicrobiales</taxon>
        <taxon>Nitrobacteraceae</taxon>
        <taxon>Bradyrhizobium</taxon>
    </lineage>
</organism>
<dbReference type="EMBL" id="LLXZ01000139">
    <property type="protein sequence ID" value="KRR03922.1"/>
    <property type="molecule type" value="Genomic_DNA"/>
</dbReference>
<evidence type="ECO:0000313" key="1">
    <source>
        <dbReference type="EMBL" id="KRR03922.1"/>
    </source>
</evidence>
<dbReference type="RefSeq" id="WP_057837546.1">
    <property type="nucleotide sequence ID" value="NZ_LLXZ01000139.1"/>
</dbReference>
<sequence>MAENVYQRWMREDNDRCLPVVDGKHLEGLMYGAIAYVIDKLGEGPKPTLAFDMEHLQVVDYGAFERVSEAQRQCIQGLHAAEPIRPEEMLFLGLQSLFMVSWPRPESVADIEYAAAYGFVLNKHLADVALNLAGTFSAPGALLPYWGRLSFLRVMSELPEEHVARHGLDKVACALVKRAKFNATTFALEDGPLIGVNYALEPILKQLNKILLHYFSTKEMAGPKRLSRAWESILPIVLHFWSDVEATRITRSTTTLYDDHTTALVHRLTVDQLDFIMMHELGHVTLDHPRRLRAEKSNGTNTNTVRHEFEYAADGFALGLMRSKLVANTRIATEAPDRAADERVTRVTAGLRDYQSSLGGVYLLFVYMDFIQRAGEVLQTRLGSHLRLRERMDTHPRAADRLARLELTNLGEYLYTSPLERWAREFLDSVLDYGTSLTDDALLQSAKGVLS</sequence>
<reference evidence="1 2" key="1">
    <citation type="submission" date="2014-03" db="EMBL/GenBank/DDBJ databases">
        <title>Bradyrhizobium valentinum sp. nov., isolated from effective nodules of Lupinus mariae-josephae, a lupine endemic of basic-lime soils in Eastern Spain.</title>
        <authorList>
            <person name="Duran D."/>
            <person name="Rey L."/>
            <person name="Navarro A."/>
            <person name="Busquets A."/>
            <person name="Imperial J."/>
            <person name="Ruiz-Argueso T."/>
        </authorList>
    </citation>
    <scope>NUCLEOTIDE SEQUENCE [LARGE SCALE GENOMIC DNA]</scope>
    <source>
        <strain evidence="1 2">PAC68</strain>
    </source>
</reference>